<dbReference type="Proteomes" id="UP000520535">
    <property type="component" value="Unassembled WGS sequence"/>
</dbReference>
<reference evidence="12 13" key="1">
    <citation type="submission" date="2019-09" db="EMBL/GenBank/DDBJ databases">
        <title>Bird 10,000 Genomes (B10K) Project - Family phase.</title>
        <authorList>
            <person name="Zhang G."/>
        </authorList>
    </citation>
    <scope>NUCLEOTIDE SEQUENCE [LARGE SCALE GENOMIC DNA]</scope>
    <source>
        <strain evidence="12">B10K-DU-012-52</strain>
    </source>
</reference>
<dbReference type="Pfam" id="PF02022">
    <property type="entry name" value="Integrase_Zn"/>
    <property type="match status" value="1"/>
</dbReference>
<evidence type="ECO:0000256" key="2">
    <source>
        <dbReference type="ARBA" id="ARBA00022679"/>
    </source>
</evidence>
<dbReference type="GO" id="GO:0004519">
    <property type="term" value="F:endonuclease activity"/>
    <property type="evidence" value="ECO:0007669"/>
    <property type="project" value="UniProtKB-KW"/>
</dbReference>
<feature type="non-terminal residue" evidence="12">
    <location>
        <position position="1"/>
    </location>
</feature>
<proteinExistence type="predicted"/>
<dbReference type="OrthoDB" id="9386368at2759"/>
<keyword evidence="4" id="KW-0540">Nuclease</keyword>
<dbReference type="InterPro" id="IPR003308">
    <property type="entry name" value="Integrase_Zn-bd_dom_N"/>
</dbReference>
<dbReference type="PROSITE" id="PS50876">
    <property type="entry name" value="ZF_INTEGRASE"/>
    <property type="match status" value="1"/>
</dbReference>
<keyword evidence="3" id="KW-0548">Nucleotidyltransferase</keyword>
<evidence type="ECO:0000256" key="5">
    <source>
        <dbReference type="ARBA" id="ARBA00022723"/>
    </source>
</evidence>
<keyword evidence="9" id="KW-0862">Zinc</keyword>
<accession>A0A7L2V963</accession>
<keyword evidence="9" id="KW-0863">Zinc-finger</keyword>
<dbReference type="Gene3D" id="1.10.10.200">
    <property type="match status" value="1"/>
</dbReference>
<dbReference type="GO" id="GO:0035613">
    <property type="term" value="F:RNA stem-loop binding"/>
    <property type="evidence" value="ECO:0007669"/>
    <property type="project" value="TreeGrafter"/>
</dbReference>
<dbReference type="GO" id="GO:0003964">
    <property type="term" value="F:RNA-directed DNA polymerase activity"/>
    <property type="evidence" value="ECO:0007669"/>
    <property type="project" value="UniProtKB-KW"/>
</dbReference>
<keyword evidence="13" id="KW-1185">Reference proteome</keyword>
<feature type="domain" description="Integrase catalytic" evidence="11">
    <location>
        <begin position="72"/>
        <end position="117"/>
    </location>
</feature>
<evidence type="ECO:0000256" key="7">
    <source>
        <dbReference type="ARBA" id="ARBA00022801"/>
    </source>
</evidence>
<dbReference type="InterPro" id="IPR017856">
    <property type="entry name" value="Integrase-like_N"/>
</dbReference>
<evidence type="ECO:0000313" key="13">
    <source>
        <dbReference type="Proteomes" id="UP000520535"/>
    </source>
</evidence>
<organism evidence="12 13">
    <name type="scientific">Brachypteracias leptosomus</name>
    <name type="common">short-legged ground-roller</name>
    <dbReference type="NCBI Taxonomy" id="135165"/>
    <lineage>
        <taxon>Eukaryota</taxon>
        <taxon>Metazoa</taxon>
        <taxon>Chordata</taxon>
        <taxon>Craniata</taxon>
        <taxon>Vertebrata</taxon>
        <taxon>Euteleostomi</taxon>
        <taxon>Archelosauria</taxon>
        <taxon>Archosauria</taxon>
        <taxon>Dinosauria</taxon>
        <taxon>Saurischia</taxon>
        <taxon>Theropoda</taxon>
        <taxon>Coelurosauria</taxon>
        <taxon>Aves</taxon>
        <taxon>Neognathae</taxon>
        <taxon>Neoaves</taxon>
        <taxon>Telluraves</taxon>
        <taxon>Coraciimorphae</taxon>
        <taxon>Coraciiformes</taxon>
        <taxon>Brachypteraciidae</taxon>
        <taxon>Brachypteracias</taxon>
    </lineage>
</organism>
<dbReference type="InterPro" id="IPR012337">
    <property type="entry name" value="RNaseH-like_sf"/>
</dbReference>
<evidence type="ECO:0000256" key="6">
    <source>
        <dbReference type="ARBA" id="ARBA00022759"/>
    </source>
</evidence>
<dbReference type="GO" id="GO:0016787">
    <property type="term" value="F:hydrolase activity"/>
    <property type="evidence" value="ECO:0007669"/>
    <property type="project" value="UniProtKB-KW"/>
</dbReference>
<evidence type="ECO:0000313" key="12">
    <source>
        <dbReference type="EMBL" id="NXS54614.1"/>
    </source>
</evidence>
<evidence type="ECO:0000256" key="8">
    <source>
        <dbReference type="ARBA" id="ARBA00022918"/>
    </source>
</evidence>
<gene>
    <name evidence="12" type="primary">Ervk25</name>
    <name evidence="12" type="ORF">BRALEP_R14531</name>
</gene>
<feature type="non-terminal residue" evidence="12">
    <location>
        <position position="117"/>
    </location>
</feature>
<evidence type="ECO:0000256" key="4">
    <source>
        <dbReference type="ARBA" id="ARBA00022722"/>
    </source>
</evidence>
<dbReference type="EMBL" id="VYZX01008839">
    <property type="protein sequence ID" value="NXS54614.1"/>
    <property type="molecule type" value="Genomic_DNA"/>
</dbReference>
<name>A0A7L2V963_9AVES</name>
<dbReference type="InterPro" id="IPR036397">
    <property type="entry name" value="RNaseH_sf"/>
</dbReference>
<dbReference type="AlphaFoldDB" id="A0A7L2V963"/>
<dbReference type="SUPFAM" id="SSF53098">
    <property type="entry name" value="Ribonuclease H-like"/>
    <property type="match status" value="1"/>
</dbReference>
<evidence type="ECO:0000259" key="11">
    <source>
        <dbReference type="PROSITE" id="PS50994"/>
    </source>
</evidence>
<dbReference type="InterPro" id="IPR001584">
    <property type="entry name" value="Integrase_cat-core"/>
</dbReference>
<keyword evidence="7" id="KW-0378">Hydrolase</keyword>
<keyword evidence="6" id="KW-0255">Endonuclease</keyword>
<dbReference type="PANTHER" id="PTHR41694:SF3">
    <property type="entry name" value="RNA-DIRECTED DNA POLYMERASE-RELATED"/>
    <property type="match status" value="1"/>
</dbReference>
<dbReference type="EC" id="2.7.7.49" evidence="1"/>
<dbReference type="PANTHER" id="PTHR41694">
    <property type="entry name" value="ENDOGENOUS RETROVIRUS GROUP K MEMBER POL PROTEIN"/>
    <property type="match status" value="1"/>
</dbReference>
<keyword evidence="8" id="KW-0695">RNA-directed DNA polymerase</keyword>
<keyword evidence="5" id="KW-0479">Metal-binding</keyword>
<dbReference type="Gene3D" id="3.30.420.10">
    <property type="entry name" value="Ribonuclease H-like superfamily/Ribonuclease H"/>
    <property type="match status" value="1"/>
</dbReference>
<keyword evidence="2" id="KW-0808">Transferase</keyword>
<evidence type="ECO:0000256" key="1">
    <source>
        <dbReference type="ARBA" id="ARBA00012493"/>
    </source>
</evidence>
<dbReference type="GO" id="GO:0008270">
    <property type="term" value="F:zinc ion binding"/>
    <property type="evidence" value="ECO:0007669"/>
    <property type="project" value="UniProtKB-KW"/>
</dbReference>
<dbReference type="PROSITE" id="PS50994">
    <property type="entry name" value="INTEGRASE"/>
    <property type="match status" value="1"/>
</dbReference>
<evidence type="ECO:0000256" key="3">
    <source>
        <dbReference type="ARBA" id="ARBA00022695"/>
    </source>
</evidence>
<protein>
    <recommendedName>
        <fullName evidence="1">RNA-directed DNA polymerase</fullName>
        <ecNumber evidence="1">2.7.7.49</ecNumber>
    </recommendedName>
</protein>
<sequence length="117" mass="12987">IMVEGNRRADKLVSALAERTIPNLIGQAKLSHDFFHQSAKGLRNQFKISLTEARNIVAACPDCAKLSNLQAEATNPRGLSALQLWQMDVTDFNPFGNLKHIHVSVDTRSGFFWATAH</sequence>
<evidence type="ECO:0000256" key="9">
    <source>
        <dbReference type="PROSITE-ProRule" id="PRU00450"/>
    </source>
</evidence>
<evidence type="ECO:0000259" key="10">
    <source>
        <dbReference type="PROSITE" id="PS50876"/>
    </source>
</evidence>
<dbReference type="SUPFAM" id="SSF46919">
    <property type="entry name" value="N-terminal Zn binding domain of HIV integrase"/>
    <property type="match status" value="1"/>
</dbReference>
<comment type="caution">
    <text evidence="12">The sequence shown here is derived from an EMBL/GenBank/DDBJ whole genome shotgun (WGS) entry which is preliminary data.</text>
</comment>
<dbReference type="GO" id="GO:0015074">
    <property type="term" value="P:DNA integration"/>
    <property type="evidence" value="ECO:0007669"/>
    <property type="project" value="InterPro"/>
</dbReference>
<feature type="domain" description="Integrase-type" evidence="10">
    <location>
        <begin position="23"/>
        <end position="64"/>
    </location>
</feature>